<comment type="caution">
    <text evidence="6">The sequence shown here is derived from an EMBL/GenBank/DDBJ whole genome shotgun (WGS) entry which is preliminary data.</text>
</comment>
<dbReference type="Gene3D" id="3.30.2110.10">
    <property type="entry name" value="CbiD-like"/>
    <property type="match status" value="1"/>
</dbReference>
<evidence type="ECO:0000313" key="7">
    <source>
        <dbReference type="Proteomes" id="UP000886824"/>
    </source>
</evidence>
<keyword evidence="2 5" id="KW-0489">Methyltransferase</keyword>
<dbReference type="GO" id="GO:0019251">
    <property type="term" value="P:anaerobic cobalamin biosynthetic process"/>
    <property type="evidence" value="ECO:0007669"/>
    <property type="project" value="UniProtKB-UniRule"/>
</dbReference>
<dbReference type="GO" id="GO:0008168">
    <property type="term" value="F:methyltransferase activity"/>
    <property type="evidence" value="ECO:0007669"/>
    <property type="project" value="UniProtKB-UniRule"/>
</dbReference>
<dbReference type="InterPro" id="IPR002748">
    <property type="entry name" value="CbiD"/>
</dbReference>
<dbReference type="GO" id="GO:0032259">
    <property type="term" value="P:methylation"/>
    <property type="evidence" value="ECO:0007669"/>
    <property type="project" value="UniProtKB-KW"/>
</dbReference>
<reference evidence="6" key="1">
    <citation type="journal article" date="2021" name="PeerJ">
        <title>Extensive microbial diversity within the chicken gut microbiome revealed by metagenomics and culture.</title>
        <authorList>
            <person name="Gilroy R."/>
            <person name="Ravi A."/>
            <person name="Getino M."/>
            <person name="Pursley I."/>
            <person name="Horton D.L."/>
            <person name="Alikhan N.F."/>
            <person name="Baker D."/>
            <person name="Gharbi K."/>
            <person name="Hall N."/>
            <person name="Watson M."/>
            <person name="Adriaenssens E.M."/>
            <person name="Foster-Nyarko E."/>
            <person name="Jarju S."/>
            <person name="Secka A."/>
            <person name="Antonio M."/>
            <person name="Oren A."/>
            <person name="Chaudhuri R.R."/>
            <person name="La Ragione R."/>
            <person name="Hildebrand F."/>
            <person name="Pallen M.J."/>
        </authorList>
    </citation>
    <scope>NUCLEOTIDE SEQUENCE</scope>
    <source>
        <strain evidence="6">CHK33-7979</strain>
    </source>
</reference>
<evidence type="ECO:0000313" key="6">
    <source>
        <dbReference type="EMBL" id="HIY73703.1"/>
    </source>
</evidence>
<sequence>MSQKPREVDDLSALEHYISVGRERLRCGYTTGTCAAAAARGAAELLLTGKLPPVVRIDTPAGVPVEAELLEPASGPDWAACAVRKDGGDDPDATHGTLIFARVERRREPGVTIDGGAGVGRVTRPGLDQPVGAAAINHVPRQMIAGQVAEAMAAAGRDGGLRVVISAPEGERLAERTFNPRLGIVGGISILGTSGIVRPMSEAALIDSLRLEQDMLSAAGARDIVVTPGNYGEAFAREVLGLGLDHWCTCSNYIGEAIDHAAGLGVRSLLLVGHVGKLCKVAAGVMNTHSRVADGRRETLCTHAALCGGDRETVKRLYRTITTDEAVAILDEKGLREAVMASLTRALDEQLKRRAGRAMEIEAIFFSNRYGILGQTAGAHRLAALHPIST</sequence>
<dbReference type="HAMAP" id="MF_00787">
    <property type="entry name" value="CbiD"/>
    <property type="match status" value="1"/>
</dbReference>
<gene>
    <name evidence="5 6" type="primary">cbiD</name>
    <name evidence="6" type="ORF">H9826_07000</name>
</gene>
<keyword evidence="1 5" id="KW-0169">Cobalamin biosynthesis</keyword>
<comment type="catalytic activity">
    <reaction evidence="5">
        <text>Co-precorrin-5B + S-adenosyl-L-methionine = Co-precorrin-6A + S-adenosyl-L-homocysteine</text>
        <dbReference type="Rhea" id="RHEA:26285"/>
        <dbReference type="ChEBI" id="CHEBI:57856"/>
        <dbReference type="ChEBI" id="CHEBI:59789"/>
        <dbReference type="ChEBI" id="CHEBI:60063"/>
        <dbReference type="ChEBI" id="CHEBI:60064"/>
        <dbReference type="EC" id="2.1.1.195"/>
    </reaction>
</comment>
<keyword evidence="4 5" id="KW-0949">S-adenosyl-L-methionine</keyword>
<evidence type="ECO:0000256" key="4">
    <source>
        <dbReference type="ARBA" id="ARBA00022691"/>
    </source>
</evidence>
<comment type="similarity">
    <text evidence="5">Belongs to the CbiD family.</text>
</comment>
<name>A0A9D1Z5D1_9FIRM</name>
<dbReference type="EC" id="2.1.1.195" evidence="5"/>
<dbReference type="Proteomes" id="UP000886824">
    <property type="component" value="Unassembled WGS sequence"/>
</dbReference>
<keyword evidence="3 5" id="KW-0808">Transferase</keyword>
<dbReference type="PANTHER" id="PTHR35863:SF1">
    <property type="entry name" value="COBALT-PRECORRIN-5B C(1)-METHYLTRANSFERASE"/>
    <property type="match status" value="1"/>
</dbReference>
<dbReference type="InterPro" id="IPR036074">
    <property type="entry name" value="CbiD_sf"/>
</dbReference>
<dbReference type="SUPFAM" id="SSF111342">
    <property type="entry name" value="CbiD-like"/>
    <property type="match status" value="1"/>
</dbReference>
<dbReference type="PIRSF" id="PIRSF026782">
    <property type="entry name" value="CbiD"/>
    <property type="match status" value="1"/>
</dbReference>
<dbReference type="Pfam" id="PF01888">
    <property type="entry name" value="CbiD"/>
    <property type="match status" value="1"/>
</dbReference>
<dbReference type="AlphaFoldDB" id="A0A9D1Z5D1"/>
<evidence type="ECO:0000256" key="1">
    <source>
        <dbReference type="ARBA" id="ARBA00022573"/>
    </source>
</evidence>
<reference evidence="6" key="2">
    <citation type="submission" date="2021-04" db="EMBL/GenBank/DDBJ databases">
        <authorList>
            <person name="Gilroy R."/>
        </authorList>
    </citation>
    <scope>NUCLEOTIDE SEQUENCE</scope>
    <source>
        <strain evidence="6">CHK33-7979</strain>
    </source>
</reference>
<protein>
    <recommendedName>
        <fullName evidence="5">Cobalt-precorrin-5B C(1)-methyltransferase</fullName>
        <ecNumber evidence="5">2.1.1.195</ecNumber>
    </recommendedName>
    <alternativeName>
        <fullName evidence="5">Cobalt-precorrin-6A synthase</fullName>
    </alternativeName>
</protein>
<comment type="pathway">
    <text evidence="5">Cofactor biosynthesis; adenosylcobalamin biosynthesis; cob(II)yrinate a,c-diamide from sirohydrochlorin (anaerobic route): step 6/10.</text>
</comment>
<comment type="function">
    <text evidence="5">Catalyzes the methylation of C-1 in cobalt-precorrin-5B to form cobalt-precorrin-6A.</text>
</comment>
<evidence type="ECO:0000256" key="2">
    <source>
        <dbReference type="ARBA" id="ARBA00022603"/>
    </source>
</evidence>
<dbReference type="PANTHER" id="PTHR35863">
    <property type="entry name" value="COBALT-PRECORRIN-5B C(1)-METHYLTRANSFERASE"/>
    <property type="match status" value="1"/>
</dbReference>
<evidence type="ECO:0000256" key="5">
    <source>
        <dbReference type="HAMAP-Rule" id="MF_00787"/>
    </source>
</evidence>
<organism evidence="6 7">
    <name type="scientific">Candidatus Intestinimonas merdavium</name>
    <dbReference type="NCBI Taxonomy" id="2838622"/>
    <lineage>
        <taxon>Bacteria</taxon>
        <taxon>Bacillati</taxon>
        <taxon>Bacillota</taxon>
        <taxon>Clostridia</taxon>
        <taxon>Eubacteriales</taxon>
        <taxon>Intestinimonas</taxon>
    </lineage>
</organism>
<proteinExistence type="inferred from homology"/>
<evidence type="ECO:0000256" key="3">
    <source>
        <dbReference type="ARBA" id="ARBA00022679"/>
    </source>
</evidence>
<accession>A0A9D1Z5D1</accession>
<dbReference type="EMBL" id="DXCX01000074">
    <property type="protein sequence ID" value="HIY73703.1"/>
    <property type="molecule type" value="Genomic_DNA"/>
</dbReference>
<dbReference type="NCBIfam" id="TIGR00312">
    <property type="entry name" value="cbiD"/>
    <property type="match status" value="1"/>
</dbReference>